<accession>A0A2G9HQF0</accession>
<evidence type="ECO:0000313" key="6">
    <source>
        <dbReference type="EMBL" id="PIN19752.1"/>
    </source>
</evidence>
<feature type="compositionally biased region" description="Basic and acidic residues" evidence="4">
    <location>
        <begin position="165"/>
        <end position="177"/>
    </location>
</feature>
<feature type="coiled-coil region" evidence="3">
    <location>
        <begin position="82"/>
        <end position="109"/>
    </location>
</feature>
<evidence type="ECO:0000259" key="5">
    <source>
        <dbReference type="PROSITE" id="PS50014"/>
    </source>
</evidence>
<keyword evidence="7" id="KW-1185">Reference proteome</keyword>
<organism evidence="6 7">
    <name type="scientific">Handroanthus impetiginosus</name>
    <dbReference type="NCBI Taxonomy" id="429701"/>
    <lineage>
        <taxon>Eukaryota</taxon>
        <taxon>Viridiplantae</taxon>
        <taxon>Streptophyta</taxon>
        <taxon>Embryophyta</taxon>
        <taxon>Tracheophyta</taxon>
        <taxon>Spermatophyta</taxon>
        <taxon>Magnoliopsida</taxon>
        <taxon>eudicotyledons</taxon>
        <taxon>Gunneridae</taxon>
        <taxon>Pentapetalae</taxon>
        <taxon>asterids</taxon>
        <taxon>lamiids</taxon>
        <taxon>Lamiales</taxon>
        <taxon>Bignoniaceae</taxon>
        <taxon>Crescentiina</taxon>
        <taxon>Tabebuia alliance</taxon>
        <taxon>Handroanthus</taxon>
    </lineage>
</organism>
<evidence type="ECO:0000256" key="4">
    <source>
        <dbReference type="SAM" id="MobiDB-lite"/>
    </source>
</evidence>
<feature type="region of interest" description="Disordered" evidence="4">
    <location>
        <begin position="205"/>
        <end position="269"/>
    </location>
</feature>
<dbReference type="SMART" id="SM00297">
    <property type="entry name" value="BROMO"/>
    <property type="match status" value="1"/>
</dbReference>
<feature type="domain" description="Bromo" evidence="5">
    <location>
        <begin position="284"/>
        <end position="354"/>
    </location>
</feature>
<dbReference type="OrthoDB" id="1742084at2759"/>
<feature type="compositionally biased region" description="Basic and acidic residues" evidence="4">
    <location>
        <begin position="454"/>
        <end position="463"/>
    </location>
</feature>
<dbReference type="Gene3D" id="1.20.920.10">
    <property type="entry name" value="Bromodomain-like"/>
    <property type="match status" value="1"/>
</dbReference>
<feature type="compositionally biased region" description="Basic residues" evidence="4">
    <location>
        <begin position="464"/>
        <end position="476"/>
    </location>
</feature>
<sequence>MGAEAAAVGPITAWGTWEELILGGAVLRHGTRDWNVVASELRARTLYPNVFTPEVCKAKYEDLQKRYSGSMAWFEEVRKRRVAELKRELARSEDSIGSLESKIKSLEAEKQNSNPADYGSSQTESPLLVFNSEGTGSSTKELSKDENSAGSFTKDTRTRTSWLCEQHDREMERDARPDISVSVSSEQDKDISIEKLTEAGYGQGVTIRKRRGQRKRKDCNRTVKEGSVGESDNLGSSNVVSTPQKEASTNDSDQIIRDSSMNDHNEGSHSVKRNNLMELFQSVARSESASVFRHRMDSQKRARYRKVIRQHMDMGTIRSRIVGQSIKSAKELFRDLLLLANKALVFYSRRTREYKSALALRNLVMKEYKHHCRGTCEATSAFLLFKPPGKPRSARPRPLPLPCKDKVPEKLSKVENIVPANDTKESEKMCDYDKNDSLQSLLNAKKGLKRPAKIKPELADSRRKSSPVKQTKRVRK</sequence>
<feature type="compositionally biased region" description="Polar residues" evidence="4">
    <location>
        <begin position="148"/>
        <end position="163"/>
    </location>
</feature>
<dbReference type="AlphaFoldDB" id="A0A2G9HQF0"/>
<feature type="compositionally biased region" description="Basic residues" evidence="4">
    <location>
        <begin position="207"/>
        <end position="218"/>
    </location>
</feature>
<feature type="region of interest" description="Disordered" evidence="4">
    <location>
        <begin position="442"/>
        <end position="476"/>
    </location>
</feature>
<evidence type="ECO:0000256" key="2">
    <source>
        <dbReference type="PROSITE-ProRule" id="PRU00035"/>
    </source>
</evidence>
<evidence type="ECO:0000256" key="1">
    <source>
        <dbReference type="ARBA" id="ARBA00023117"/>
    </source>
</evidence>
<proteinExistence type="predicted"/>
<reference evidence="7" key="1">
    <citation type="journal article" date="2018" name="Gigascience">
        <title>Genome assembly of the Pink Ipe (Handroanthus impetiginosus, Bignoniaceae), a highly valued, ecologically keystone Neotropical timber forest tree.</title>
        <authorList>
            <person name="Silva-Junior O.B."/>
            <person name="Grattapaglia D."/>
            <person name="Novaes E."/>
            <person name="Collevatti R.G."/>
        </authorList>
    </citation>
    <scope>NUCLEOTIDE SEQUENCE [LARGE SCALE GENOMIC DNA]</scope>
    <source>
        <strain evidence="7">cv. UFG-1</strain>
    </source>
</reference>
<dbReference type="InterPro" id="IPR036427">
    <property type="entry name" value="Bromodomain-like_sf"/>
</dbReference>
<dbReference type="PROSITE" id="PS50014">
    <property type="entry name" value="BROMODOMAIN_2"/>
    <property type="match status" value="1"/>
</dbReference>
<feature type="region of interest" description="Disordered" evidence="4">
    <location>
        <begin position="109"/>
        <end position="188"/>
    </location>
</feature>
<feature type="compositionally biased region" description="Polar residues" evidence="4">
    <location>
        <begin position="233"/>
        <end position="253"/>
    </location>
</feature>
<dbReference type="Proteomes" id="UP000231279">
    <property type="component" value="Unassembled WGS sequence"/>
</dbReference>
<dbReference type="PANTHER" id="PTHR37888">
    <property type="entry name" value="DNA-BINDING BROMODOMAIN-CONTAINING PROTEIN"/>
    <property type="match status" value="1"/>
</dbReference>
<dbReference type="PANTHER" id="PTHR37888:SF4">
    <property type="entry name" value="OS07G0565300 PROTEIN"/>
    <property type="match status" value="1"/>
</dbReference>
<gene>
    <name evidence="6" type="ORF">CDL12_07576</name>
</gene>
<keyword evidence="3" id="KW-0175">Coiled coil</keyword>
<dbReference type="CDD" id="cd04369">
    <property type="entry name" value="Bromodomain"/>
    <property type="match status" value="1"/>
</dbReference>
<feature type="compositionally biased region" description="Basic and acidic residues" evidence="4">
    <location>
        <begin position="254"/>
        <end position="269"/>
    </location>
</feature>
<protein>
    <recommendedName>
        <fullName evidence="5">Bromo domain-containing protein</fullName>
    </recommendedName>
</protein>
<name>A0A2G9HQF0_9LAMI</name>
<comment type="caution">
    <text evidence="6">The sequence shown here is derived from an EMBL/GenBank/DDBJ whole genome shotgun (WGS) entry which is preliminary data.</text>
</comment>
<dbReference type="EMBL" id="NKXS01001226">
    <property type="protein sequence ID" value="PIN19752.1"/>
    <property type="molecule type" value="Genomic_DNA"/>
</dbReference>
<evidence type="ECO:0000313" key="7">
    <source>
        <dbReference type="Proteomes" id="UP000231279"/>
    </source>
</evidence>
<dbReference type="STRING" id="429701.A0A2G9HQF0"/>
<keyword evidence="1 2" id="KW-0103">Bromodomain</keyword>
<evidence type="ECO:0000256" key="3">
    <source>
        <dbReference type="SAM" id="Coils"/>
    </source>
</evidence>
<dbReference type="InterPro" id="IPR001487">
    <property type="entry name" value="Bromodomain"/>
</dbReference>
<feature type="compositionally biased region" description="Polar residues" evidence="4">
    <location>
        <begin position="111"/>
        <end position="125"/>
    </location>
</feature>
<dbReference type="SUPFAM" id="SSF47370">
    <property type="entry name" value="Bromodomain"/>
    <property type="match status" value="1"/>
</dbReference>
<dbReference type="Pfam" id="PF00439">
    <property type="entry name" value="Bromodomain"/>
    <property type="match status" value="1"/>
</dbReference>